<evidence type="ECO:0000256" key="7">
    <source>
        <dbReference type="ARBA" id="ARBA00068656"/>
    </source>
</evidence>
<dbReference type="GO" id="GO:0007338">
    <property type="term" value="P:single fertilization"/>
    <property type="evidence" value="ECO:0007669"/>
    <property type="project" value="UniProtKB-KW"/>
</dbReference>
<dbReference type="GO" id="GO:0030154">
    <property type="term" value="P:cell differentiation"/>
    <property type="evidence" value="ECO:0007669"/>
    <property type="project" value="UniProtKB-KW"/>
</dbReference>
<dbReference type="PANTHER" id="PTHR16078">
    <property type="entry name" value="COILED-COIL DOMAIN-CONTAINING PROTEIN 87"/>
    <property type="match status" value="1"/>
</dbReference>
<gene>
    <name evidence="8" type="ORF">U0070_005131</name>
</gene>
<evidence type="ECO:0000256" key="1">
    <source>
        <dbReference type="ARBA" id="ARBA00022782"/>
    </source>
</evidence>
<keyword evidence="3" id="KW-0175">Coiled coil</keyword>
<comment type="caution">
    <text evidence="8">The sequence shown here is derived from an EMBL/GenBank/DDBJ whole genome shotgun (WGS) entry which is preliminary data.</text>
</comment>
<keyword evidence="9" id="KW-1185">Reference proteome</keyword>
<dbReference type="InterPro" id="IPR037383">
    <property type="entry name" value="CCDC87"/>
</dbReference>
<accession>A0AAW0IFP1</accession>
<keyword evidence="2" id="KW-0744">Spermatogenesis</keyword>
<dbReference type="Pfam" id="PF03999">
    <property type="entry name" value="MAP65_ASE1"/>
    <property type="match status" value="1"/>
</dbReference>
<dbReference type="GO" id="GO:0007283">
    <property type="term" value="P:spermatogenesis"/>
    <property type="evidence" value="ECO:0007669"/>
    <property type="project" value="UniProtKB-KW"/>
</dbReference>
<comment type="similarity">
    <text evidence="6">Belongs to the CCDC87 family.</text>
</comment>
<dbReference type="PANTHER" id="PTHR16078:SF1">
    <property type="entry name" value="COILED-COIL DOMAIN-CONTAINING PROTEIN 87"/>
    <property type="match status" value="1"/>
</dbReference>
<organism evidence="8 9">
    <name type="scientific">Myodes glareolus</name>
    <name type="common">Bank vole</name>
    <name type="synonym">Clethrionomys glareolus</name>
    <dbReference type="NCBI Taxonomy" id="447135"/>
    <lineage>
        <taxon>Eukaryota</taxon>
        <taxon>Metazoa</taxon>
        <taxon>Chordata</taxon>
        <taxon>Craniata</taxon>
        <taxon>Vertebrata</taxon>
        <taxon>Euteleostomi</taxon>
        <taxon>Mammalia</taxon>
        <taxon>Eutheria</taxon>
        <taxon>Euarchontoglires</taxon>
        <taxon>Glires</taxon>
        <taxon>Rodentia</taxon>
        <taxon>Myomorpha</taxon>
        <taxon>Muroidea</taxon>
        <taxon>Cricetidae</taxon>
        <taxon>Arvicolinae</taxon>
        <taxon>Myodes</taxon>
    </lineage>
</organism>
<dbReference type="FunFam" id="1.20.58.1520:FF:000003">
    <property type="entry name" value="Coiled-coil domain-containing protein 87"/>
    <property type="match status" value="1"/>
</dbReference>
<keyword evidence="4" id="KW-0278">Fertilization</keyword>
<evidence type="ECO:0000313" key="8">
    <source>
        <dbReference type="EMBL" id="KAK7813226.1"/>
    </source>
</evidence>
<evidence type="ECO:0000256" key="3">
    <source>
        <dbReference type="ARBA" id="ARBA00023054"/>
    </source>
</evidence>
<reference evidence="8 9" key="1">
    <citation type="journal article" date="2023" name="bioRxiv">
        <title>Conserved and derived expression patterns and positive selection on dental genes reveal complex evolutionary context of ever-growing rodent molars.</title>
        <authorList>
            <person name="Calamari Z.T."/>
            <person name="Song A."/>
            <person name="Cohen E."/>
            <person name="Akter M."/>
            <person name="Roy R.D."/>
            <person name="Hallikas O."/>
            <person name="Christensen M.M."/>
            <person name="Li P."/>
            <person name="Marangoni P."/>
            <person name="Jernvall J."/>
            <person name="Klein O.D."/>
        </authorList>
    </citation>
    <scope>NUCLEOTIDE SEQUENCE [LARGE SCALE GENOMIC DNA]</scope>
    <source>
        <strain evidence="8">V071</strain>
    </source>
</reference>
<evidence type="ECO:0000256" key="6">
    <source>
        <dbReference type="ARBA" id="ARBA00061250"/>
    </source>
</evidence>
<evidence type="ECO:0000256" key="2">
    <source>
        <dbReference type="ARBA" id="ARBA00022871"/>
    </source>
</evidence>
<evidence type="ECO:0000313" key="9">
    <source>
        <dbReference type="Proteomes" id="UP001488838"/>
    </source>
</evidence>
<proteinExistence type="inferred from homology"/>
<protein>
    <recommendedName>
        <fullName evidence="7">Coiled-coil domain-containing protein 87</fullName>
    </recommendedName>
</protein>
<name>A0AAW0IFP1_MYOGA</name>
<comment type="function">
    <text evidence="5">Plays a role in spermatogenesis, where it is important for normal sperm head morphology. Also required for the acrosome reaction and thus normal male fertility.</text>
</comment>
<dbReference type="EMBL" id="JBBHLL010000138">
    <property type="protein sequence ID" value="KAK7813226.1"/>
    <property type="molecule type" value="Genomic_DNA"/>
</dbReference>
<keyword evidence="1" id="KW-0221">Differentiation</keyword>
<dbReference type="Proteomes" id="UP001488838">
    <property type="component" value="Unassembled WGS sequence"/>
</dbReference>
<dbReference type="Gene3D" id="1.20.58.1520">
    <property type="match status" value="1"/>
</dbReference>
<evidence type="ECO:0000256" key="5">
    <source>
        <dbReference type="ARBA" id="ARBA00057282"/>
    </source>
</evidence>
<evidence type="ECO:0000256" key="4">
    <source>
        <dbReference type="ARBA" id="ARBA00023279"/>
    </source>
</evidence>
<sequence>MLGPGPQSTQKGYRLRRRIDAIRPGFLSNHLASSTGSEGANCGKMELHNQEPDLKPIYHQLLSPLSLFPRKEPPPEPPKSPLQEVSTLQSVPLANLKVGPLCRQVSKRLAGSGQAARVTPKDRLRLTQVILEELKCSWREPPTEPILNYENNQKLRKRLESYVLICSEQLFIRYLHLLVTLSATRKVFTESATLSRLAANLARDCTVFLTSPDVYRFLLADFQTLLNLEQTQRGLSKLRPPACPPGTFKHCPIPWPHSTGLDQVPCSSLNLNYLVQLSRPYDFPSEPEPDPVKELKSIPQLKGRKRLLWVPSMKREKEVEVSPLQMVPLSSHSPPSSEMPPFPTSRIYPRLPRGQSMPCLREGWNLADELGLPPLSPHPLTPVILAPESKPLQFGDMVAEDLKQMTKSMAMEWTHYSPLELGLPPLLGVLTRRLTAQYHIEDLQKMLKSLQEEEASGQWDLHPPRITPLHPQPVTMTLKLHDQVIVQVATVQLSDRYFYDTFHVEGAGVLYNHLTGELDCKAIEEMDADRLVGSSTKEVYKELMSRVSTSHFSFDEGPQIEPSADKDWSTYLSSAFIYQDKHSSVINHNLVGFYSKRTSSQLLSQEKVPSLTLFQKRKSWDKRSNRGVWMNWWKTSVSAEDYLKYLTTQETDFLHVVFQMYDEEASVEMLVPAKESVEIQHPPPLMDDIEPEFVPGKWDWSSVIEDSSRFGETHILSLQQRLERLWVMLEVPDQSRLDMVIKYSSNARLQQLPALIRAWERVLKPIQKRELLLGRLEWFERQASDPNRFFQKPDLMLSRLLEENRCRSHIQRKLNLMESSLISLLKKIELVFGEPVTFKGRRYLEKMKQDKVEMLYWLQQQRRVRNLIRAQKAFHQSSMFTRSSSRALVAPGNTPIAR</sequence>
<dbReference type="AlphaFoldDB" id="A0AAW0IFP1"/>